<dbReference type="EMBL" id="HG670958">
    <property type="protein sequence ID" value="CDI79027.1"/>
    <property type="molecule type" value="Genomic_DNA"/>
</dbReference>
<name>U6GHK5_EIMAC</name>
<evidence type="ECO:0000313" key="2">
    <source>
        <dbReference type="Proteomes" id="UP000018050"/>
    </source>
</evidence>
<reference evidence="1" key="1">
    <citation type="submission" date="2013-10" db="EMBL/GenBank/DDBJ databases">
        <title>Genomic analysis of the causative agents of coccidiosis in chickens.</title>
        <authorList>
            <person name="Reid A.J."/>
            <person name="Blake D."/>
            <person name="Billington K."/>
            <person name="Browne H."/>
            <person name="Dunn M."/>
            <person name="Hung S."/>
            <person name="Kawahara F."/>
            <person name="Miranda-Saavedra D."/>
            <person name="Mourier T."/>
            <person name="Nagra H."/>
            <person name="Otto T.D."/>
            <person name="Rawlings N."/>
            <person name="Sanchez A."/>
            <person name="Sanders M."/>
            <person name="Subramaniam C."/>
            <person name="Tay Y."/>
            <person name="Dear P."/>
            <person name="Doerig C."/>
            <person name="Gruber A."/>
            <person name="Parkinson J."/>
            <person name="Shirley M."/>
            <person name="Wan K.L."/>
            <person name="Berriman M."/>
            <person name="Tomley F."/>
            <person name="Pain A."/>
        </authorList>
    </citation>
    <scope>NUCLEOTIDE SEQUENCE [LARGE SCALE GENOMIC DNA]</scope>
    <source>
        <strain evidence="1">Houghton</strain>
    </source>
</reference>
<dbReference type="RefSeq" id="XP_013250805.1">
    <property type="nucleotide sequence ID" value="XM_013395351.1"/>
</dbReference>
<accession>U6GHK5</accession>
<organism evidence="1 2">
    <name type="scientific">Eimeria acervulina</name>
    <name type="common">Coccidian parasite</name>
    <dbReference type="NCBI Taxonomy" id="5801"/>
    <lineage>
        <taxon>Eukaryota</taxon>
        <taxon>Sar</taxon>
        <taxon>Alveolata</taxon>
        <taxon>Apicomplexa</taxon>
        <taxon>Conoidasida</taxon>
        <taxon>Coccidia</taxon>
        <taxon>Eucoccidiorida</taxon>
        <taxon>Eimeriorina</taxon>
        <taxon>Eimeriidae</taxon>
        <taxon>Eimeria</taxon>
    </lineage>
</organism>
<dbReference type="AlphaFoldDB" id="U6GHK5"/>
<dbReference type="GeneID" id="25272001"/>
<protein>
    <submittedName>
        <fullName evidence="1">Uncharacterized protein</fullName>
    </submittedName>
</protein>
<sequence>MKLVEPPGADLRSLLLGCGLKIRRMRLYSFGPYLSSSVPPGILLPLRLHPALLQLLQQQQQRPRMMLVPAAEELQNIVEATQQMKTEKGGGFPAQQLLKATSVIGSSIKTKHG</sequence>
<keyword evidence="2" id="KW-1185">Reference proteome</keyword>
<reference evidence="1" key="2">
    <citation type="submission" date="2013-10" db="EMBL/GenBank/DDBJ databases">
        <authorList>
            <person name="Aslett M."/>
        </authorList>
    </citation>
    <scope>NUCLEOTIDE SEQUENCE [LARGE SCALE GENOMIC DNA]</scope>
    <source>
        <strain evidence="1">Houghton</strain>
    </source>
</reference>
<dbReference type="Proteomes" id="UP000018050">
    <property type="component" value="Unassembled WGS sequence"/>
</dbReference>
<dbReference type="VEuPathDB" id="ToxoDB:EAH_00039310"/>
<gene>
    <name evidence="1" type="ORF">EAH_00039310</name>
</gene>
<evidence type="ECO:0000313" key="1">
    <source>
        <dbReference type="EMBL" id="CDI79027.1"/>
    </source>
</evidence>
<proteinExistence type="predicted"/>